<feature type="transmembrane region" description="Helical" evidence="2">
    <location>
        <begin position="737"/>
        <end position="757"/>
    </location>
</feature>
<dbReference type="Proteomes" id="UP001211421">
    <property type="component" value="Unassembled WGS sequence"/>
</dbReference>
<feature type="region of interest" description="Disordered" evidence="1">
    <location>
        <begin position="665"/>
        <end position="737"/>
    </location>
</feature>
<reference evidence="3" key="1">
    <citation type="submission" date="2023-01" db="EMBL/GenBank/DDBJ databases">
        <title>Human gut microbiome strain richness.</title>
        <authorList>
            <person name="Chen-Liaw A."/>
        </authorList>
    </citation>
    <scope>NUCLEOTIDE SEQUENCE</scope>
    <source>
        <strain evidence="3">D59st1_B8_D59t2_181005</strain>
    </source>
</reference>
<sequence>MTGFLCAVISQVSAVFSLTISVLGDEDDGLLYRCAGSKADRMLFRFGGKAFFAVVGVFIKSALTAEQCVSTKGQKRMKKKILRTASFALATALSLSVCVSAFVSDGTNNNVTTSVLPDSADNAVLNWATKVGKSWNDGPSPVAIVGDNIVYTSGDKLMRMNKETGVVDSVVGQRAGTNSYAIQPVTYADGMIFSAFNGGIQAFDADTLESLWVYKDSVGGQSVSPIYYNDGCIYTGFCNYGSGKNDQYVCIDVKDEDPDTTDEEKSPKWIFTNKSGFYWAGAYATDDFVVLGMENAKANTTDPARIVTLDKNSGSVIDTKYTVGGGVRSTISYDKDTDAYYFTSNGGYFYKATIDDEGNFTKLDSIALGGASTSTPTVLNGRAYVGVNGSGWGDYKGSVIAVIDLDSFEIAYKAETKGYPQTSGLGVVNENGYNYVYFSENASAGAIRYVKDKKGVTEVLDAQIVNGKKTAPSLFTPTGAQAQYAIADLVADENGTIYFKNDSGYIMAVGSEVEKLVTENAKTVCKEGEAYDASDLKVYAVLKNGVKKDVTDYVTIDDTALTADDDFVTVTYKYGMYRDKTNEGAANTTGVAVSPVETTINVTVLAAEDYDSVKAVEKLISDLGEITLDSENDIKAARVAYDALGDLKEYVGNVDALTAAEKKLEELKTPSSSSEAESSVSSSDVSSESTVSSANSEDTSSATSSAAESVSSADTSKAADSSSKTANNAGAANPNTGATAGVCVAGLALLISGALTVSRKRK</sequence>
<dbReference type="EMBL" id="JAQMLS010000001">
    <property type="protein sequence ID" value="MDB8740659.1"/>
    <property type="molecule type" value="Genomic_DNA"/>
</dbReference>
<feature type="compositionally biased region" description="Low complexity" evidence="1">
    <location>
        <begin position="671"/>
        <end position="737"/>
    </location>
</feature>
<evidence type="ECO:0000313" key="4">
    <source>
        <dbReference type="Proteomes" id="UP001211421"/>
    </source>
</evidence>
<proteinExistence type="predicted"/>
<gene>
    <name evidence="3" type="ORF">PNV70_01090</name>
</gene>
<dbReference type="InterPro" id="IPR011047">
    <property type="entry name" value="Quinoprotein_ADH-like_sf"/>
</dbReference>
<comment type="caution">
    <text evidence="3">The sequence shown here is derived from an EMBL/GenBank/DDBJ whole genome shotgun (WGS) entry which is preliminary data.</text>
</comment>
<keyword evidence="2" id="KW-0812">Transmembrane</keyword>
<organism evidence="3 4">
    <name type="scientific">Ruminococcus bicirculans</name>
    <name type="common">ex Wegman et al. 2014</name>
    <dbReference type="NCBI Taxonomy" id="1160721"/>
    <lineage>
        <taxon>Bacteria</taxon>
        <taxon>Bacillati</taxon>
        <taxon>Bacillota</taxon>
        <taxon>Clostridia</taxon>
        <taxon>Eubacteriales</taxon>
        <taxon>Oscillospiraceae</taxon>
        <taxon>Ruminococcus</taxon>
    </lineage>
</organism>
<evidence type="ECO:0000256" key="2">
    <source>
        <dbReference type="SAM" id="Phobius"/>
    </source>
</evidence>
<dbReference type="SUPFAM" id="SSF50998">
    <property type="entry name" value="Quinoprotein alcohol dehydrogenase-like"/>
    <property type="match status" value="1"/>
</dbReference>
<evidence type="ECO:0000256" key="1">
    <source>
        <dbReference type="SAM" id="MobiDB-lite"/>
    </source>
</evidence>
<feature type="transmembrane region" description="Helical" evidence="2">
    <location>
        <begin position="50"/>
        <end position="69"/>
    </location>
</feature>
<keyword evidence="2" id="KW-1133">Transmembrane helix</keyword>
<dbReference type="AlphaFoldDB" id="A0AAW6E0V0"/>
<accession>A0AAW6E0V0</accession>
<dbReference type="NCBIfam" id="NF033846">
    <property type="entry name" value="Rumino_NPXTG"/>
    <property type="match status" value="1"/>
</dbReference>
<dbReference type="Gene3D" id="2.130.10.10">
    <property type="entry name" value="YVTN repeat-like/Quinoprotein amine dehydrogenase"/>
    <property type="match status" value="1"/>
</dbReference>
<feature type="transmembrane region" description="Helical" evidence="2">
    <location>
        <begin position="81"/>
        <end position="103"/>
    </location>
</feature>
<evidence type="ECO:0000313" key="3">
    <source>
        <dbReference type="EMBL" id="MDB8740659.1"/>
    </source>
</evidence>
<name>A0AAW6E0V0_9FIRM</name>
<keyword evidence="2" id="KW-0472">Membrane</keyword>
<protein>
    <submittedName>
        <fullName evidence="3">NPXTG-anchored protein</fullName>
    </submittedName>
</protein>
<dbReference type="InterPro" id="IPR015943">
    <property type="entry name" value="WD40/YVTN_repeat-like_dom_sf"/>
</dbReference>